<reference evidence="1 2" key="1">
    <citation type="submission" date="2012-12" db="EMBL/GenBank/DDBJ databases">
        <title>The Genome Sequence of Enterococcus faecium E1590.</title>
        <authorList>
            <consortium name="The Broad Institute Genome Sequencing Platform"/>
            <consortium name="The Broad Institute Genome Sequencing Center for Infectious Disease"/>
            <person name="Earl A.M."/>
            <person name="Gilmore M.S."/>
            <person name="van Schaik W."/>
            <person name="Lebreton F."/>
            <person name="Willems R.J."/>
            <person name="Walker B."/>
            <person name="Young S.K."/>
            <person name="Zeng Q."/>
            <person name="Gargeya S."/>
            <person name="Fitzgerald M."/>
            <person name="Haas B."/>
            <person name="Abouelleil A."/>
            <person name="Alvarado L."/>
            <person name="Arachchi H.M."/>
            <person name="Berlin A.M."/>
            <person name="Chapman S.B."/>
            <person name="Dewar J."/>
            <person name="Goldberg J."/>
            <person name="Griggs A."/>
            <person name="Gujja S."/>
            <person name="Hansen M."/>
            <person name="Howarth C."/>
            <person name="Imamovic A."/>
            <person name="Larimer J."/>
            <person name="McCowan C."/>
            <person name="Murphy C."/>
            <person name="Neiman D."/>
            <person name="Pearson M."/>
            <person name="Priest M."/>
            <person name="Roberts A."/>
            <person name="Saif S."/>
            <person name="Shea T."/>
            <person name="Sisk P."/>
            <person name="Sykes S."/>
            <person name="Wortman J."/>
            <person name="Nusbaum C."/>
            <person name="Birren B."/>
        </authorList>
    </citation>
    <scope>NUCLEOTIDE SEQUENCE [LARGE SCALE GENOMIC DNA]</scope>
    <source>
        <strain evidence="1 2">E1590</strain>
    </source>
</reference>
<protein>
    <submittedName>
        <fullName evidence="1">Uncharacterized protein</fullName>
    </submittedName>
</protein>
<gene>
    <name evidence="1" type="ORF">OIE_04208</name>
</gene>
<name>A0A828ZSN2_ENTFC</name>
<accession>A0A828ZSN2</accession>
<dbReference type="Proteomes" id="UP000010553">
    <property type="component" value="Unassembled WGS sequence"/>
</dbReference>
<organism evidence="1 2">
    <name type="scientific">Enterococcus faecium EnGen0003</name>
    <dbReference type="NCBI Taxonomy" id="1138901"/>
    <lineage>
        <taxon>Bacteria</taxon>
        <taxon>Bacillati</taxon>
        <taxon>Bacillota</taxon>
        <taxon>Bacilli</taxon>
        <taxon>Lactobacillales</taxon>
        <taxon>Enterococcaceae</taxon>
        <taxon>Enterococcus</taxon>
    </lineage>
</organism>
<dbReference type="RefSeq" id="WP_002292939.1">
    <property type="nucleotide sequence ID" value="NZ_KB029691.1"/>
</dbReference>
<comment type="caution">
    <text evidence="1">The sequence shown here is derived from an EMBL/GenBank/DDBJ whole genome shotgun (WGS) entry which is preliminary data.</text>
</comment>
<dbReference type="AlphaFoldDB" id="A0A828ZSN2"/>
<dbReference type="EMBL" id="AHXC01000004">
    <property type="protein sequence ID" value="ELB02830.1"/>
    <property type="molecule type" value="Genomic_DNA"/>
</dbReference>
<evidence type="ECO:0000313" key="1">
    <source>
        <dbReference type="EMBL" id="ELB02830.1"/>
    </source>
</evidence>
<proteinExistence type="predicted"/>
<evidence type="ECO:0000313" key="2">
    <source>
        <dbReference type="Proteomes" id="UP000010553"/>
    </source>
</evidence>
<sequence length="142" mass="16876">MEKFTHKKMDPNEIPIIFVRDRKGNVQGKVSINEWNERCRPATLNELEIKLYRQALVYYGDQEYGKAIDLLKFLIARTEYTHFEYIERLANIYHIMNEPVKEYHLLDSVLSVAERIALPAGLEKKLVRRLLRVKQQLSDQEK</sequence>